<sequence length="326" mass="36044">MKYAFIAALGLLAPADALLRFGCAKSSIQRLDPLVNPGQSPSPHLHQIIGGNSFNISMDPTTHDLVKGSTCTSCQFSEDLAKNGTFKRVPQRPQQGIESTQGGMMVYYMSDALFDTAQKSKVTAFKPGFRMLVGNVNYNNREEARNFRQLTYICMQNEGTREPETINFPDKPCPAGIMANHRFPTCWDGTNVDSPNHQDHVAYPESGTFESGGPCPKTHPVRLPQILLETVWDTKAFNNKADWPADGSQPFVWSSGDSTGYSSHADYLFGWKDDSLQKHLDGHTYVTAPTLKTQSIAAQNKCTVKDMVGEDYDSWLKALPGNVQVK</sequence>
<evidence type="ECO:0000313" key="3">
    <source>
        <dbReference type="EMBL" id="KAL1603681.1"/>
    </source>
</evidence>
<dbReference type="Proteomes" id="UP001521785">
    <property type="component" value="Unassembled WGS sequence"/>
</dbReference>
<dbReference type="InterPro" id="IPR018535">
    <property type="entry name" value="DUF1996"/>
</dbReference>
<organism evidence="3 4">
    <name type="scientific">Paraconiothyrium brasiliense</name>
    <dbReference type="NCBI Taxonomy" id="300254"/>
    <lineage>
        <taxon>Eukaryota</taxon>
        <taxon>Fungi</taxon>
        <taxon>Dikarya</taxon>
        <taxon>Ascomycota</taxon>
        <taxon>Pezizomycotina</taxon>
        <taxon>Dothideomycetes</taxon>
        <taxon>Pleosporomycetidae</taxon>
        <taxon>Pleosporales</taxon>
        <taxon>Massarineae</taxon>
        <taxon>Didymosphaeriaceae</taxon>
        <taxon>Paraconiothyrium</taxon>
    </lineage>
</organism>
<comment type="caution">
    <text evidence="3">The sequence shown here is derived from an EMBL/GenBank/DDBJ whole genome shotgun (WGS) entry which is preliminary data.</text>
</comment>
<dbReference type="EMBL" id="JAKJXO020000006">
    <property type="protein sequence ID" value="KAL1603681.1"/>
    <property type="molecule type" value="Genomic_DNA"/>
</dbReference>
<evidence type="ECO:0000259" key="2">
    <source>
        <dbReference type="Pfam" id="PF09362"/>
    </source>
</evidence>
<reference evidence="3 4" key="1">
    <citation type="submission" date="2024-02" db="EMBL/GenBank/DDBJ databases">
        <title>De novo assembly and annotation of 12 fungi associated with fruit tree decline syndrome in Ontario, Canada.</title>
        <authorList>
            <person name="Sulman M."/>
            <person name="Ellouze W."/>
            <person name="Ilyukhin E."/>
        </authorList>
    </citation>
    <scope>NUCLEOTIDE SEQUENCE [LARGE SCALE GENOMIC DNA]</scope>
    <source>
        <strain evidence="3 4">M42-189</strain>
    </source>
</reference>
<keyword evidence="1" id="KW-0732">Signal</keyword>
<feature type="domain" description="DUF1996" evidence="2">
    <location>
        <begin position="32"/>
        <end position="271"/>
    </location>
</feature>
<name>A0ABR3RGV8_9PLEO</name>
<keyword evidence="4" id="KW-1185">Reference proteome</keyword>
<evidence type="ECO:0000256" key="1">
    <source>
        <dbReference type="SAM" id="SignalP"/>
    </source>
</evidence>
<dbReference type="Pfam" id="PF09362">
    <property type="entry name" value="DUF1996"/>
    <property type="match status" value="1"/>
</dbReference>
<feature type="chain" id="PRO_5046185244" description="DUF1996 domain-containing protein" evidence="1">
    <location>
        <begin position="18"/>
        <end position="326"/>
    </location>
</feature>
<evidence type="ECO:0000313" key="4">
    <source>
        <dbReference type="Proteomes" id="UP001521785"/>
    </source>
</evidence>
<accession>A0ABR3RGV8</accession>
<dbReference type="PANTHER" id="PTHR43662:SF13">
    <property type="entry name" value="DUF1996 DOMAIN-CONTAINING PROTEIN"/>
    <property type="match status" value="1"/>
</dbReference>
<protein>
    <recommendedName>
        <fullName evidence="2">DUF1996 domain-containing protein</fullName>
    </recommendedName>
</protein>
<feature type="signal peptide" evidence="1">
    <location>
        <begin position="1"/>
        <end position="17"/>
    </location>
</feature>
<proteinExistence type="predicted"/>
<gene>
    <name evidence="3" type="ORF">SLS60_005269</name>
</gene>
<dbReference type="PANTHER" id="PTHR43662">
    <property type="match status" value="1"/>
</dbReference>